<evidence type="ECO:0000256" key="3">
    <source>
        <dbReference type="SAM" id="MobiDB-lite"/>
    </source>
</evidence>
<dbReference type="InterPro" id="IPR002885">
    <property type="entry name" value="PPR_rpt"/>
</dbReference>
<organism evidence="4 5">
    <name type="scientific">Entomortierella parvispora</name>
    <dbReference type="NCBI Taxonomy" id="205924"/>
    <lineage>
        <taxon>Eukaryota</taxon>
        <taxon>Fungi</taxon>
        <taxon>Fungi incertae sedis</taxon>
        <taxon>Mucoromycota</taxon>
        <taxon>Mortierellomycotina</taxon>
        <taxon>Mortierellomycetes</taxon>
        <taxon>Mortierellales</taxon>
        <taxon>Mortierellaceae</taxon>
        <taxon>Entomortierella</taxon>
    </lineage>
</organism>
<dbReference type="PANTHER" id="PTHR47939:SF13">
    <property type="entry name" value="OS03G0201400 PROTEIN"/>
    <property type="match status" value="1"/>
</dbReference>
<gene>
    <name evidence="4" type="ORF">EMPS_07170</name>
</gene>
<feature type="compositionally biased region" description="Low complexity" evidence="3">
    <location>
        <begin position="88"/>
        <end position="97"/>
    </location>
</feature>
<dbReference type="OrthoDB" id="185373at2759"/>
<dbReference type="AlphaFoldDB" id="A0A9P3LY62"/>
<evidence type="ECO:0000256" key="1">
    <source>
        <dbReference type="ARBA" id="ARBA00022737"/>
    </source>
</evidence>
<keyword evidence="5" id="KW-1185">Reference proteome</keyword>
<evidence type="ECO:0000256" key="2">
    <source>
        <dbReference type="PROSITE-ProRule" id="PRU00708"/>
    </source>
</evidence>
<protein>
    <recommendedName>
        <fullName evidence="6">Pentacotripeptide-repeat region of PRORP domain-containing protein</fullName>
    </recommendedName>
</protein>
<feature type="region of interest" description="Disordered" evidence="3">
    <location>
        <begin position="274"/>
        <end position="302"/>
    </location>
</feature>
<evidence type="ECO:0008006" key="6">
    <source>
        <dbReference type="Google" id="ProtNLM"/>
    </source>
</evidence>
<dbReference type="PROSITE" id="PS51375">
    <property type="entry name" value="PPR"/>
    <property type="match status" value="1"/>
</dbReference>
<comment type="caution">
    <text evidence="4">The sequence shown here is derived from an EMBL/GenBank/DDBJ whole genome shotgun (WGS) entry which is preliminary data.</text>
</comment>
<evidence type="ECO:0000313" key="4">
    <source>
        <dbReference type="EMBL" id="GJJ74812.1"/>
    </source>
</evidence>
<dbReference type="Pfam" id="PF13812">
    <property type="entry name" value="PPR_3"/>
    <property type="match status" value="1"/>
</dbReference>
<sequence>MTPAGKLPSSAFTSGTRALSTSASVSSNRTSLLGFGLSVRLEKAASWLHRPSQPNPSGTTTGQSLHAQSSFHGHQGTLPHHLAAAPFSTSGPSQRSSSSKEEDDLYQALTVSFRTRIAEQVHKPEDAYKSVIEHWTAHSQKDAMTRQRTRARKDRLAAAAKHKDIAWIQKEQERLELEASGSANDHFYIIQAWIKVGELKRATQAFEWTENRNIPPSVRTLAAMIRAHARSGNLAIAGSMVQRMIDHNMHPNSIYDLSALLEYYIKMTPTTSVTALPTSSSESEEASSSAAASGKSDIKIKSPSQDRVQEIWRAIEPQLRLSASAAANGNAIFAYRTYLVYLVHRAQDLEAAVDLIDKMTARNLSPELEKHRKVALALVQRLTQRGYLTEVQTLLHQSDAALGKVIAQSAWSELMEAYMARGENQISRWIYNDMIRYGIQPSARCKELFSALQIMGGTTDRHASLTLSTVSTLSAQDSGRGPGGGAGGKGKVDDSEREGRDGRRNDDGGNGQSDDKVQHTSSTSDIFSLLFNRQPKPAMS</sequence>
<proteinExistence type="predicted"/>
<feature type="compositionally biased region" description="Gly residues" evidence="3">
    <location>
        <begin position="480"/>
        <end position="489"/>
    </location>
</feature>
<dbReference type="EMBL" id="BQFW01000009">
    <property type="protein sequence ID" value="GJJ74812.1"/>
    <property type="molecule type" value="Genomic_DNA"/>
</dbReference>
<evidence type="ECO:0000313" key="5">
    <source>
        <dbReference type="Proteomes" id="UP000827284"/>
    </source>
</evidence>
<feature type="compositionally biased region" description="Basic and acidic residues" evidence="3">
    <location>
        <begin position="490"/>
        <end position="518"/>
    </location>
</feature>
<dbReference type="PANTHER" id="PTHR47939">
    <property type="entry name" value="MEMBRANE-ASSOCIATED SALT-INDUCIBLE PROTEIN-LIKE"/>
    <property type="match status" value="1"/>
</dbReference>
<feature type="region of interest" description="Disordered" evidence="3">
    <location>
        <begin position="1"/>
        <end position="28"/>
    </location>
</feature>
<feature type="compositionally biased region" description="Low complexity" evidence="3">
    <location>
        <begin position="16"/>
        <end position="28"/>
    </location>
</feature>
<keyword evidence="1" id="KW-0677">Repeat</keyword>
<reference evidence="4" key="2">
    <citation type="journal article" date="2022" name="Microbiol. Resour. Announc.">
        <title>Whole-Genome Sequence of Entomortierella parvispora E1425, a Mucoromycotan Fungus Associated with Burkholderiaceae-Related Endosymbiotic Bacteria.</title>
        <authorList>
            <person name="Herlambang A."/>
            <person name="Guo Y."/>
            <person name="Takashima Y."/>
            <person name="Narisawa K."/>
            <person name="Ohta H."/>
            <person name="Nishizawa T."/>
        </authorList>
    </citation>
    <scope>NUCLEOTIDE SEQUENCE</scope>
    <source>
        <strain evidence="4">E1425</strain>
    </source>
</reference>
<feature type="region of interest" description="Disordered" evidence="3">
    <location>
        <begin position="49"/>
        <end position="102"/>
    </location>
</feature>
<dbReference type="Gene3D" id="1.25.40.10">
    <property type="entry name" value="Tetratricopeptide repeat domain"/>
    <property type="match status" value="1"/>
</dbReference>
<name>A0A9P3LY62_9FUNG</name>
<feature type="compositionally biased region" description="Polar residues" evidence="3">
    <location>
        <begin position="55"/>
        <end position="72"/>
    </location>
</feature>
<feature type="region of interest" description="Disordered" evidence="3">
    <location>
        <begin position="472"/>
        <end position="540"/>
    </location>
</feature>
<accession>A0A9P3LY62</accession>
<feature type="repeat" description="PPR" evidence="2">
    <location>
        <begin position="217"/>
        <end position="251"/>
    </location>
</feature>
<reference evidence="4" key="1">
    <citation type="submission" date="2021-11" db="EMBL/GenBank/DDBJ databases">
        <authorList>
            <person name="Herlambang A."/>
            <person name="Guo Y."/>
            <person name="Takashima Y."/>
            <person name="Nishizawa T."/>
        </authorList>
    </citation>
    <scope>NUCLEOTIDE SEQUENCE</scope>
    <source>
        <strain evidence="4">E1425</strain>
    </source>
</reference>
<dbReference type="InterPro" id="IPR050667">
    <property type="entry name" value="PPR-containing_protein"/>
</dbReference>
<dbReference type="InterPro" id="IPR011990">
    <property type="entry name" value="TPR-like_helical_dom_sf"/>
</dbReference>
<dbReference type="Proteomes" id="UP000827284">
    <property type="component" value="Unassembled WGS sequence"/>
</dbReference>